<dbReference type="InterPro" id="IPR003746">
    <property type="entry name" value="DUF167"/>
</dbReference>
<dbReference type="InterPro" id="IPR036591">
    <property type="entry name" value="YggU-like_sf"/>
</dbReference>
<dbReference type="PANTHER" id="PTHR13420:SF7">
    <property type="entry name" value="UPF0235 PROTEIN C15ORF40"/>
    <property type="match status" value="1"/>
</dbReference>
<proteinExistence type="inferred from homology"/>
<comment type="caution">
    <text evidence="3">The sequence shown here is derived from an EMBL/GenBank/DDBJ whole genome shotgun (WGS) entry which is preliminary data.</text>
</comment>
<dbReference type="HAMAP" id="MF_00634">
    <property type="entry name" value="UPF0235"/>
    <property type="match status" value="1"/>
</dbReference>
<dbReference type="SMART" id="SM01152">
    <property type="entry name" value="DUF167"/>
    <property type="match status" value="1"/>
</dbReference>
<comment type="similarity">
    <text evidence="1 2">Belongs to the UPF0235 family.</text>
</comment>
<evidence type="ECO:0000313" key="3">
    <source>
        <dbReference type="EMBL" id="MCW3477751.1"/>
    </source>
</evidence>
<dbReference type="EMBL" id="JAPDNT010000049">
    <property type="protein sequence ID" value="MCW3477751.1"/>
    <property type="molecule type" value="Genomic_DNA"/>
</dbReference>
<dbReference type="GO" id="GO:0005737">
    <property type="term" value="C:cytoplasm"/>
    <property type="evidence" value="ECO:0007669"/>
    <property type="project" value="TreeGrafter"/>
</dbReference>
<dbReference type="Pfam" id="PF02594">
    <property type="entry name" value="DUF167"/>
    <property type="match status" value="1"/>
</dbReference>
<dbReference type="Gene3D" id="3.30.1200.10">
    <property type="entry name" value="YggU-like"/>
    <property type="match status" value="1"/>
</dbReference>
<accession>A0AA42CHY0</accession>
<dbReference type="AlphaFoldDB" id="A0AA42CHY0"/>
<name>A0AA42CHY0_9PROT</name>
<evidence type="ECO:0000256" key="2">
    <source>
        <dbReference type="HAMAP-Rule" id="MF_00634"/>
    </source>
</evidence>
<evidence type="ECO:0000256" key="1">
    <source>
        <dbReference type="ARBA" id="ARBA00010364"/>
    </source>
</evidence>
<keyword evidence="4" id="KW-1185">Reference proteome</keyword>
<dbReference type="PANTHER" id="PTHR13420">
    <property type="entry name" value="UPF0235 PROTEIN C15ORF40"/>
    <property type="match status" value="1"/>
</dbReference>
<reference evidence="3" key="2">
    <citation type="submission" date="2022-10" db="EMBL/GenBank/DDBJ databases">
        <authorList>
            <person name="Trinh H.N."/>
        </authorList>
    </citation>
    <scope>NUCLEOTIDE SEQUENCE</scope>
    <source>
        <strain evidence="3">RN2-1</strain>
    </source>
</reference>
<evidence type="ECO:0000313" key="4">
    <source>
        <dbReference type="Proteomes" id="UP001165679"/>
    </source>
</evidence>
<reference evidence="3" key="1">
    <citation type="submission" date="2022-09" db="EMBL/GenBank/DDBJ databases">
        <title>Rhodovastum sp. nov. RN2-1 isolated from soil in Seongnam, South Korea.</title>
        <authorList>
            <person name="Le N.T."/>
        </authorList>
    </citation>
    <scope>NUCLEOTIDE SEQUENCE</scope>
    <source>
        <strain evidence="3">RN2-1</strain>
    </source>
</reference>
<organism evidence="3 4">
    <name type="scientific">Limobrevibacterium gyesilva</name>
    <dbReference type="NCBI Taxonomy" id="2991712"/>
    <lineage>
        <taxon>Bacteria</taxon>
        <taxon>Pseudomonadati</taxon>
        <taxon>Pseudomonadota</taxon>
        <taxon>Alphaproteobacteria</taxon>
        <taxon>Acetobacterales</taxon>
        <taxon>Acetobacteraceae</taxon>
        <taxon>Limobrevibacterium</taxon>
    </lineage>
</organism>
<dbReference type="Proteomes" id="UP001165679">
    <property type="component" value="Unassembled WGS sequence"/>
</dbReference>
<dbReference type="NCBIfam" id="TIGR00251">
    <property type="entry name" value="DUF167 family protein"/>
    <property type="match status" value="1"/>
</dbReference>
<sequence length="99" mass="10076">MTFWRIGTGGVSVSVKVQPKSRHPGLQGRAPAVDGERLRIGVAEAAEDGRANHAACATLAHALNLPASSVSVALGATSREKTLRVAGDPAAIVARLAAL</sequence>
<dbReference type="SUPFAM" id="SSF69786">
    <property type="entry name" value="YggU-like"/>
    <property type="match status" value="1"/>
</dbReference>
<dbReference type="RefSeq" id="WP_264716718.1">
    <property type="nucleotide sequence ID" value="NZ_JAPDNT010000049.1"/>
</dbReference>
<gene>
    <name evidence="3" type="ORF">OL599_24675</name>
</gene>
<protein>
    <recommendedName>
        <fullName evidence="2">UPF0235 protein OL599_24675</fullName>
    </recommendedName>
</protein>